<name>X1G9H3_9ZZZZ</name>
<gene>
    <name evidence="1" type="ORF">S03H2_26018</name>
</gene>
<dbReference type="EMBL" id="BARU01014916">
    <property type="protein sequence ID" value="GAH38229.1"/>
    <property type="molecule type" value="Genomic_DNA"/>
</dbReference>
<comment type="caution">
    <text evidence="1">The sequence shown here is derived from an EMBL/GenBank/DDBJ whole genome shotgun (WGS) entry which is preliminary data.</text>
</comment>
<feature type="non-terminal residue" evidence="1">
    <location>
        <position position="1"/>
    </location>
</feature>
<dbReference type="PANTHER" id="PTHR35580:SF1">
    <property type="entry name" value="PHYTASE-LIKE DOMAIN-CONTAINING PROTEIN"/>
    <property type="match status" value="1"/>
</dbReference>
<dbReference type="InterPro" id="IPR052918">
    <property type="entry name" value="Motility_Chemotaxis_Reg"/>
</dbReference>
<dbReference type="PANTHER" id="PTHR35580">
    <property type="entry name" value="CELL SURFACE GLYCOPROTEIN (S-LAYER PROTEIN)-LIKE PROTEIN"/>
    <property type="match status" value="1"/>
</dbReference>
<dbReference type="Pfam" id="PF06739">
    <property type="entry name" value="SBBP"/>
    <property type="match status" value="1"/>
</dbReference>
<feature type="non-terminal residue" evidence="1">
    <location>
        <position position="131"/>
    </location>
</feature>
<proteinExistence type="predicted"/>
<dbReference type="SUPFAM" id="SSF50998">
    <property type="entry name" value="Quinoprotein alcohol dehydrogenase-like"/>
    <property type="match status" value="1"/>
</dbReference>
<sequence length="131" mass="13664">QFGSELKDSSQVFAKDSQDNLYIAGYTYGSLDGYTNQGSIDVAVSKLTSDGQIVWIRQLGTSAADAIRGMAIGDDGSVYLGGSISSNGVVIKLDSNGDEVWRDIIDPGSPSVYGQSIAIGNDGAGQFLAFV</sequence>
<evidence type="ECO:0008006" key="2">
    <source>
        <dbReference type="Google" id="ProtNLM"/>
    </source>
</evidence>
<reference evidence="1" key="1">
    <citation type="journal article" date="2014" name="Front. Microbiol.">
        <title>High frequency of phylogenetically diverse reductive dehalogenase-homologous genes in deep subseafloor sedimentary metagenomes.</title>
        <authorList>
            <person name="Kawai M."/>
            <person name="Futagami T."/>
            <person name="Toyoda A."/>
            <person name="Takaki Y."/>
            <person name="Nishi S."/>
            <person name="Hori S."/>
            <person name="Arai W."/>
            <person name="Tsubouchi T."/>
            <person name="Morono Y."/>
            <person name="Uchiyama I."/>
            <person name="Ito T."/>
            <person name="Fujiyama A."/>
            <person name="Inagaki F."/>
            <person name="Takami H."/>
        </authorList>
    </citation>
    <scope>NUCLEOTIDE SEQUENCE</scope>
    <source>
        <strain evidence="1">Expedition CK06-06</strain>
    </source>
</reference>
<protein>
    <recommendedName>
        <fullName evidence="2">Bulb-type lectin domain-containing protein</fullName>
    </recommendedName>
</protein>
<dbReference type="InterPro" id="IPR010620">
    <property type="entry name" value="SBBP_repeat"/>
</dbReference>
<organism evidence="1">
    <name type="scientific">marine sediment metagenome</name>
    <dbReference type="NCBI Taxonomy" id="412755"/>
    <lineage>
        <taxon>unclassified sequences</taxon>
        <taxon>metagenomes</taxon>
        <taxon>ecological metagenomes</taxon>
    </lineage>
</organism>
<dbReference type="AlphaFoldDB" id="X1G9H3"/>
<evidence type="ECO:0000313" key="1">
    <source>
        <dbReference type="EMBL" id="GAH38229.1"/>
    </source>
</evidence>
<accession>X1G9H3</accession>
<dbReference type="InterPro" id="IPR011047">
    <property type="entry name" value="Quinoprotein_ADH-like_sf"/>
</dbReference>